<accession>A0A6J4MW36</accession>
<keyword evidence="1" id="KW-0175">Coiled coil</keyword>
<reference evidence="3" key="1">
    <citation type="submission" date="2020-02" db="EMBL/GenBank/DDBJ databases">
        <authorList>
            <person name="Meier V. D."/>
        </authorList>
    </citation>
    <scope>NUCLEOTIDE SEQUENCE</scope>
    <source>
        <strain evidence="3">AVDCRST_MAG84</strain>
    </source>
</reference>
<sequence>MAQDVRQWLDEIKRLQQQLTEVSRDLDEAGESAAQWRQLYNTEAEQRRNDAKLTQQSIASLEAQIEQLQSFSPIVPEGDDAGVARQQEVEKLETVGELKAKLAEVLEERDRAIEQVKQLTQALKQEEARHAETSKNLTSALGDAVDLLTKAQTSSPAKTEAVYSLEIVPTRTENPAETALEIRQTSAQTGRTPAQLPPSKNQLLDLPPFGN</sequence>
<dbReference type="AlphaFoldDB" id="A0A6J4MW36"/>
<dbReference type="EMBL" id="CADCTZ010000831">
    <property type="protein sequence ID" value="CAA9368139.1"/>
    <property type="molecule type" value="Genomic_DNA"/>
</dbReference>
<evidence type="ECO:0000256" key="1">
    <source>
        <dbReference type="SAM" id="Coils"/>
    </source>
</evidence>
<feature type="compositionally biased region" description="Polar residues" evidence="2">
    <location>
        <begin position="183"/>
        <end position="202"/>
    </location>
</feature>
<feature type="coiled-coil region" evidence="1">
    <location>
        <begin position="5"/>
        <end position="32"/>
    </location>
</feature>
<feature type="region of interest" description="Disordered" evidence="2">
    <location>
        <begin position="183"/>
        <end position="211"/>
    </location>
</feature>
<evidence type="ECO:0000313" key="3">
    <source>
        <dbReference type="EMBL" id="CAA9368139.1"/>
    </source>
</evidence>
<protein>
    <submittedName>
        <fullName evidence="3">Uncharacterized protein</fullName>
    </submittedName>
</protein>
<proteinExistence type="predicted"/>
<gene>
    <name evidence="3" type="ORF">AVDCRST_MAG84-4029</name>
</gene>
<feature type="coiled-coil region" evidence="1">
    <location>
        <begin position="95"/>
        <end position="136"/>
    </location>
</feature>
<organism evidence="3">
    <name type="scientific">uncultured Microcoleus sp</name>
    <dbReference type="NCBI Taxonomy" id="259945"/>
    <lineage>
        <taxon>Bacteria</taxon>
        <taxon>Bacillati</taxon>
        <taxon>Cyanobacteriota</taxon>
        <taxon>Cyanophyceae</taxon>
        <taxon>Oscillatoriophycideae</taxon>
        <taxon>Oscillatoriales</taxon>
        <taxon>Microcoleaceae</taxon>
        <taxon>Microcoleus</taxon>
        <taxon>environmental samples</taxon>
    </lineage>
</organism>
<name>A0A6J4MW36_9CYAN</name>
<evidence type="ECO:0000256" key="2">
    <source>
        <dbReference type="SAM" id="MobiDB-lite"/>
    </source>
</evidence>